<protein>
    <submittedName>
        <fullName evidence="14">DgyrCDS654</fullName>
    </submittedName>
</protein>
<evidence type="ECO:0000259" key="13">
    <source>
        <dbReference type="PROSITE" id="PS50287"/>
    </source>
</evidence>
<evidence type="ECO:0000256" key="10">
    <source>
        <dbReference type="ARBA" id="ARBA00023157"/>
    </source>
</evidence>
<dbReference type="Gene3D" id="3.10.250.10">
    <property type="entry name" value="SRCR-like domain"/>
    <property type="match status" value="1"/>
</dbReference>
<dbReference type="EMBL" id="CAJFCJ010000001">
    <property type="protein sequence ID" value="CAD5111340.1"/>
    <property type="molecule type" value="Genomic_DNA"/>
</dbReference>
<keyword evidence="4" id="KW-0812">Transmembrane</keyword>
<dbReference type="SUPFAM" id="SSF57424">
    <property type="entry name" value="LDL receptor-like module"/>
    <property type="match status" value="3"/>
</dbReference>
<dbReference type="InterPro" id="IPR036772">
    <property type="entry name" value="SRCR-like_dom_sf"/>
</dbReference>
<proteinExistence type="predicted"/>
<evidence type="ECO:0000256" key="12">
    <source>
        <dbReference type="PROSITE-ProRule" id="PRU00196"/>
    </source>
</evidence>
<evidence type="ECO:0000256" key="9">
    <source>
        <dbReference type="ARBA" id="ARBA00023136"/>
    </source>
</evidence>
<gene>
    <name evidence="14" type="ORF">DGYR_LOCUS653</name>
</gene>
<dbReference type="PROSITE" id="PS50068">
    <property type="entry name" value="LDLRA_2"/>
    <property type="match status" value="3"/>
</dbReference>
<keyword evidence="7" id="KW-0720">Serine protease</keyword>
<keyword evidence="15" id="KW-1185">Reference proteome</keyword>
<dbReference type="PANTHER" id="PTHR24270">
    <property type="entry name" value="LOW-DENSITY LIPOPROTEIN RECEPTOR-RELATED"/>
    <property type="match status" value="1"/>
</dbReference>
<dbReference type="AlphaFoldDB" id="A0A7I8V5D4"/>
<feature type="disulfide bond" evidence="11">
    <location>
        <begin position="298"/>
        <end position="313"/>
    </location>
</feature>
<dbReference type="InterPro" id="IPR050685">
    <property type="entry name" value="LDLR"/>
</dbReference>
<feature type="domain" description="SRCR" evidence="13">
    <location>
        <begin position="1"/>
        <end position="92"/>
    </location>
</feature>
<comment type="subcellular location">
    <subcellularLocation>
        <location evidence="2">Endomembrane system</location>
    </subcellularLocation>
    <subcellularLocation>
        <location evidence="1">Membrane</location>
        <topology evidence="1">Single-pass membrane protein</topology>
    </subcellularLocation>
</comment>
<keyword evidence="10 12" id="KW-1015">Disulfide bond</keyword>
<dbReference type="InterPro" id="IPR023415">
    <property type="entry name" value="LDLR_class-A_CS"/>
</dbReference>
<name>A0A7I8V5D4_9ANNE</name>
<dbReference type="CDD" id="cd00112">
    <property type="entry name" value="LDLa"/>
    <property type="match status" value="3"/>
</dbReference>
<comment type="caution">
    <text evidence="14">The sequence shown here is derived from an EMBL/GenBank/DDBJ whole genome shotgun (WGS) entry which is preliminary data.</text>
</comment>
<dbReference type="Proteomes" id="UP000549394">
    <property type="component" value="Unassembled WGS sequence"/>
</dbReference>
<keyword evidence="5" id="KW-0677">Repeat</keyword>
<accession>A0A7I8V5D4</accession>
<evidence type="ECO:0000256" key="1">
    <source>
        <dbReference type="ARBA" id="ARBA00004167"/>
    </source>
</evidence>
<feature type="disulfide bond" evidence="11">
    <location>
        <begin position="321"/>
        <end position="339"/>
    </location>
</feature>
<dbReference type="SMART" id="SM00192">
    <property type="entry name" value="LDLa"/>
    <property type="match status" value="3"/>
</dbReference>
<evidence type="ECO:0000256" key="2">
    <source>
        <dbReference type="ARBA" id="ARBA00004308"/>
    </source>
</evidence>
<dbReference type="GO" id="GO:0008236">
    <property type="term" value="F:serine-type peptidase activity"/>
    <property type="evidence" value="ECO:0007669"/>
    <property type="project" value="UniProtKB-KW"/>
</dbReference>
<keyword evidence="6" id="KW-0378">Hydrolase</keyword>
<evidence type="ECO:0000256" key="11">
    <source>
        <dbReference type="PROSITE-ProRule" id="PRU00124"/>
    </source>
</evidence>
<evidence type="ECO:0000256" key="4">
    <source>
        <dbReference type="ARBA" id="ARBA00022692"/>
    </source>
</evidence>
<dbReference type="GO" id="GO:0005886">
    <property type="term" value="C:plasma membrane"/>
    <property type="evidence" value="ECO:0007669"/>
    <property type="project" value="TreeGrafter"/>
</dbReference>
<reference evidence="14 15" key="1">
    <citation type="submission" date="2020-08" db="EMBL/GenBank/DDBJ databases">
        <authorList>
            <person name="Hejnol A."/>
        </authorList>
    </citation>
    <scope>NUCLEOTIDE SEQUENCE [LARGE SCALE GENOMIC DNA]</scope>
</reference>
<evidence type="ECO:0000256" key="5">
    <source>
        <dbReference type="ARBA" id="ARBA00022737"/>
    </source>
</evidence>
<keyword evidence="9" id="KW-0472">Membrane</keyword>
<feature type="disulfide bond" evidence="11">
    <location>
        <begin position="357"/>
        <end position="375"/>
    </location>
</feature>
<dbReference type="PROSITE" id="PS50287">
    <property type="entry name" value="SRCR_2"/>
    <property type="match status" value="1"/>
</dbReference>
<dbReference type="PRINTS" id="PR00261">
    <property type="entry name" value="LDLRECEPTOR"/>
</dbReference>
<dbReference type="Gene3D" id="4.10.400.10">
    <property type="entry name" value="Low-density Lipoprotein Receptor"/>
    <property type="match status" value="3"/>
</dbReference>
<evidence type="ECO:0000256" key="8">
    <source>
        <dbReference type="ARBA" id="ARBA00022989"/>
    </source>
</evidence>
<dbReference type="InterPro" id="IPR036055">
    <property type="entry name" value="LDL_receptor-like_sf"/>
</dbReference>
<evidence type="ECO:0000256" key="3">
    <source>
        <dbReference type="ARBA" id="ARBA00022670"/>
    </source>
</evidence>
<dbReference type="InterPro" id="IPR002172">
    <property type="entry name" value="LDrepeatLR_classA_rpt"/>
</dbReference>
<comment type="caution">
    <text evidence="12">Lacks conserved residue(s) required for the propagation of feature annotation.</text>
</comment>
<evidence type="ECO:0000313" key="15">
    <source>
        <dbReference type="Proteomes" id="UP000549394"/>
    </source>
</evidence>
<evidence type="ECO:0000313" key="14">
    <source>
        <dbReference type="EMBL" id="CAD5111340.1"/>
    </source>
</evidence>
<keyword evidence="8" id="KW-1133">Transmembrane helix</keyword>
<dbReference type="Pfam" id="PF00057">
    <property type="entry name" value="Ldl_recept_a"/>
    <property type="match status" value="2"/>
</dbReference>
<dbReference type="GO" id="GO:0012505">
    <property type="term" value="C:endomembrane system"/>
    <property type="evidence" value="ECO:0007669"/>
    <property type="project" value="UniProtKB-SubCell"/>
</dbReference>
<keyword evidence="3" id="KW-0645">Protease</keyword>
<feature type="disulfide bond" evidence="12">
    <location>
        <begin position="52"/>
        <end position="62"/>
    </location>
</feature>
<dbReference type="OrthoDB" id="10013209at2759"/>
<organism evidence="14 15">
    <name type="scientific">Dimorphilus gyrociliatus</name>
    <dbReference type="NCBI Taxonomy" id="2664684"/>
    <lineage>
        <taxon>Eukaryota</taxon>
        <taxon>Metazoa</taxon>
        <taxon>Spiralia</taxon>
        <taxon>Lophotrochozoa</taxon>
        <taxon>Annelida</taxon>
        <taxon>Polychaeta</taxon>
        <taxon>Polychaeta incertae sedis</taxon>
        <taxon>Dinophilidae</taxon>
        <taxon>Dimorphilus</taxon>
    </lineage>
</organism>
<sequence length="440" mass="51848">MYYNSMWVNILTPLLDYHHAQLVCNYLGYKQGTYQIVNDIQLFFDSPLSLFCQSNETNLIECKFIRIAKKKGFISPKLMIQCHKERILSDCNKIDGRKLTFDEKCFEIISFQTLLTYQQAKEYCWKKNLTLFSPSTFKFKLFVLLASYKELNDGEYVYFVEPYEKLVSKLKIIKDKNERDIQVTSENIPYEIIGLWSTRNVIKGLKYERGCYNFIKRSQRDLIFWNSKSKCGILDVDGIKSIDCNVPFFQNIVCETKFEFNKLEFPTFPNMEIKSNFCSKNTFFCKLDKICINYLFVCDKVVDCPDGTDEHDCSYNHQFQCSSNHFISVNLVCDHVSHCPDDSDEIFQCETKEKFQCKDGRCIDKSLICDNEKNCMDNTDEICKDCTKYCDGDCINDEIICDFKSDCVNFQFDDEDPKSCKEILEKRLINTTYERYFSHE</sequence>
<dbReference type="PROSITE" id="PS01209">
    <property type="entry name" value="LDLRA_1"/>
    <property type="match status" value="1"/>
</dbReference>
<dbReference type="GO" id="GO:0016192">
    <property type="term" value="P:vesicle-mediated transport"/>
    <property type="evidence" value="ECO:0007669"/>
    <property type="project" value="UniProtKB-ARBA"/>
</dbReference>
<dbReference type="SUPFAM" id="SSF56487">
    <property type="entry name" value="SRCR-like"/>
    <property type="match status" value="1"/>
</dbReference>
<evidence type="ECO:0000256" key="7">
    <source>
        <dbReference type="ARBA" id="ARBA00022825"/>
    </source>
</evidence>
<evidence type="ECO:0000256" key="6">
    <source>
        <dbReference type="ARBA" id="ARBA00022801"/>
    </source>
</evidence>
<dbReference type="InterPro" id="IPR001190">
    <property type="entry name" value="SRCR"/>
</dbReference>
<dbReference type="GO" id="GO:0006508">
    <property type="term" value="P:proteolysis"/>
    <property type="evidence" value="ECO:0007669"/>
    <property type="project" value="UniProtKB-KW"/>
</dbReference>